<organism evidence="3 4">
    <name type="scientific">Caenorhabditis briggsae</name>
    <dbReference type="NCBI Taxonomy" id="6238"/>
    <lineage>
        <taxon>Eukaryota</taxon>
        <taxon>Metazoa</taxon>
        <taxon>Ecdysozoa</taxon>
        <taxon>Nematoda</taxon>
        <taxon>Chromadorea</taxon>
        <taxon>Rhabditida</taxon>
        <taxon>Rhabditina</taxon>
        <taxon>Rhabditomorpha</taxon>
        <taxon>Rhabditoidea</taxon>
        <taxon>Rhabditidae</taxon>
        <taxon>Peloderinae</taxon>
        <taxon>Caenorhabditis</taxon>
    </lineage>
</organism>
<evidence type="ECO:0000313" key="3">
    <source>
        <dbReference type="EMBL" id="ULT86346.1"/>
    </source>
</evidence>
<keyword evidence="1" id="KW-0472">Membrane</keyword>
<sequence>MKEEDDQKLVCYPTDLRPLHNTYKTCLTIYPLTFNMISLILLFLGIVSGSIENSCTPVEGPKALKCYHKLVDLTDNAVALDFNQNENTKIINKLCEDFKHPCAIPLKCGAEKEVVNSCR</sequence>
<dbReference type="Proteomes" id="UP000827892">
    <property type="component" value="Chromosome V"/>
</dbReference>
<dbReference type="EMBL" id="CP090895">
    <property type="protein sequence ID" value="ULT86346.1"/>
    <property type="molecule type" value="Genomic_DNA"/>
</dbReference>
<protein>
    <recommendedName>
        <fullName evidence="2">T20D4.11-like domain-containing protein</fullName>
    </recommendedName>
</protein>
<dbReference type="Pfam" id="PF01579">
    <property type="entry name" value="DUF19"/>
    <property type="match status" value="1"/>
</dbReference>
<feature type="domain" description="T20D4.11-like" evidence="2">
    <location>
        <begin position="55"/>
        <end position="115"/>
    </location>
</feature>
<evidence type="ECO:0000256" key="1">
    <source>
        <dbReference type="SAM" id="Phobius"/>
    </source>
</evidence>
<keyword evidence="1" id="KW-1133">Transmembrane helix</keyword>
<accession>A0AAE9CZ30</accession>
<evidence type="ECO:0000313" key="4">
    <source>
        <dbReference type="Proteomes" id="UP000827892"/>
    </source>
</evidence>
<proteinExistence type="predicted"/>
<keyword evidence="1" id="KW-0812">Transmembrane</keyword>
<dbReference type="InterPro" id="IPR002542">
    <property type="entry name" value="T20D4.11-like_dom"/>
</dbReference>
<name>A0AAE9CZ30_CAEBR</name>
<dbReference type="AlphaFoldDB" id="A0AAE9CZ30"/>
<feature type="transmembrane region" description="Helical" evidence="1">
    <location>
        <begin position="27"/>
        <end position="47"/>
    </location>
</feature>
<evidence type="ECO:0000259" key="2">
    <source>
        <dbReference type="Pfam" id="PF01579"/>
    </source>
</evidence>
<reference evidence="3 4" key="1">
    <citation type="submission" date="2022-02" db="EMBL/GenBank/DDBJ databases">
        <title>Chromosome-level reference genomes for two strains of Caenorhabditis briggsae: an improved platform for comparative genomics.</title>
        <authorList>
            <person name="Stevens L."/>
            <person name="Andersen E.C."/>
        </authorList>
    </citation>
    <scope>NUCLEOTIDE SEQUENCE [LARGE SCALE GENOMIC DNA]</scope>
    <source>
        <strain evidence="3">QX1410_ONT</strain>
        <tissue evidence="3">Whole-organism</tissue>
    </source>
</reference>
<gene>
    <name evidence="3" type="ORF">L3Y34_006194</name>
</gene>